<organism evidence="1 2">
    <name type="scientific">Caerostris darwini</name>
    <dbReference type="NCBI Taxonomy" id="1538125"/>
    <lineage>
        <taxon>Eukaryota</taxon>
        <taxon>Metazoa</taxon>
        <taxon>Ecdysozoa</taxon>
        <taxon>Arthropoda</taxon>
        <taxon>Chelicerata</taxon>
        <taxon>Arachnida</taxon>
        <taxon>Araneae</taxon>
        <taxon>Araneomorphae</taxon>
        <taxon>Entelegynae</taxon>
        <taxon>Araneoidea</taxon>
        <taxon>Araneidae</taxon>
        <taxon>Caerostris</taxon>
    </lineage>
</organism>
<dbReference type="InterPro" id="IPR021463">
    <property type="entry name" value="Methyltransf_34"/>
</dbReference>
<gene>
    <name evidence="1" type="primary">AVEN_229818_1</name>
    <name evidence="1" type="ORF">CDAR_437421</name>
</gene>
<sequence length="422" mass="48525">MDPLSGLLRHLDSDLQKFYSNVLHNELDAKKKKNSLKIRQALKEVVDAYRKEVSIDVSPSIRFDTPAKRYAYVLKHSPCFTSAVAKHFSRLVRSNPGILQGCFRSGRLNLCCLGGGPASDAVAVCTVVSALHRVFWTRTRRTLEFNVTIVDINEDWESTARNVIDILKVADDFCHVQGMKLSFNFCQADLTQPLKQNVEKALCKADIVTMVYFLSAVNRRKDTEESRYMIRKIMTRLPKGSFIFFLDSAHDLNYIQMSEEADSLARMTQIYRPQLEYLHTLSLNSVKTFLEIHREDFGRLLCMTHCFVSVGAWISMGDILDIVGLPRIDILKINKGKLCSKFDDLQKASRLTRRMLDYRAKVHKLMASKFDGSQSESGFEDDDEENDPSENWIKRFSEFVPEYFFQTKIKKRRIFNGPPLSI</sequence>
<name>A0AAV4NUC1_9ARAC</name>
<evidence type="ECO:0000313" key="2">
    <source>
        <dbReference type="Proteomes" id="UP001054837"/>
    </source>
</evidence>
<comment type="caution">
    <text evidence="1">The sequence shown here is derived from an EMBL/GenBank/DDBJ whole genome shotgun (WGS) entry which is preliminary data.</text>
</comment>
<dbReference type="Proteomes" id="UP001054837">
    <property type="component" value="Unassembled WGS sequence"/>
</dbReference>
<accession>A0AAV4NUC1</accession>
<dbReference type="Pfam" id="PF11312">
    <property type="entry name" value="Methyltransf_34"/>
    <property type="match status" value="1"/>
</dbReference>
<reference evidence="1 2" key="1">
    <citation type="submission" date="2021-06" db="EMBL/GenBank/DDBJ databases">
        <title>Caerostris darwini draft genome.</title>
        <authorList>
            <person name="Kono N."/>
            <person name="Arakawa K."/>
        </authorList>
    </citation>
    <scope>NUCLEOTIDE SEQUENCE [LARGE SCALE GENOMIC DNA]</scope>
</reference>
<keyword evidence="2" id="KW-1185">Reference proteome</keyword>
<dbReference type="EMBL" id="BPLQ01002032">
    <property type="protein sequence ID" value="GIX87900.1"/>
    <property type="molecule type" value="Genomic_DNA"/>
</dbReference>
<dbReference type="AlphaFoldDB" id="A0AAV4NUC1"/>
<proteinExistence type="predicted"/>
<protein>
    <submittedName>
        <fullName evidence="1">Uncharacterized protein</fullName>
    </submittedName>
</protein>
<evidence type="ECO:0000313" key="1">
    <source>
        <dbReference type="EMBL" id="GIX87900.1"/>
    </source>
</evidence>